<feature type="transmembrane region" description="Helical" evidence="1">
    <location>
        <begin position="66"/>
        <end position="88"/>
    </location>
</feature>
<proteinExistence type="predicted"/>
<gene>
    <name evidence="3" type="ORF">PF001_g23443</name>
    <name evidence="2" type="ORF">PF004_g23341</name>
</gene>
<dbReference type="AlphaFoldDB" id="A0A6A4C172"/>
<feature type="transmembrane region" description="Helical" evidence="1">
    <location>
        <begin position="21"/>
        <end position="46"/>
    </location>
</feature>
<protein>
    <submittedName>
        <fullName evidence="3">Uncharacterized protein</fullName>
    </submittedName>
</protein>
<keyword evidence="1" id="KW-0812">Transmembrane</keyword>
<reference evidence="3 4" key="1">
    <citation type="submission" date="2018-08" db="EMBL/GenBank/DDBJ databases">
        <title>Genomic investigation of the strawberry pathogen Phytophthora fragariae indicates pathogenicity is determined by transcriptional variation in three key races.</title>
        <authorList>
            <person name="Adams T.M."/>
            <person name="Armitage A.D."/>
            <person name="Sobczyk M.K."/>
            <person name="Bates H.J."/>
            <person name="Dunwell J.M."/>
            <person name="Nellist C.F."/>
            <person name="Harrison R.J."/>
        </authorList>
    </citation>
    <scope>NUCLEOTIDE SEQUENCE [LARGE SCALE GENOMIC DNA]</scope>
    <source>
        <strain evidence="3 4">A4</strain>
        <strain evidence="2 5">BC-23</strain>
    </source>
</reference>
<evidence type="ECO:0000313" key="5">
    <source>
        <dbReference type="Proteomes" id="UP000476176"/>
    </source>
</evidence>
<evidence type="ECO:0000313" key="4">
    <source>
        <dbReference type="Proteomes" id="UP000437068"/>
    </source>
</evidence>
<evidence type="ECO:0000256" key="1">
    <source>
        <dbReference type="SAM" id="Phobius"/>
    </source>
</evidence>
<dbReference type="Proteomes" id="UP000476176">
    <property type="component" value="Unassembled WGS sequence"/>
</dbReference>
<accession>A0A6A4C172</accession>
<organism evidence="3 4">
    <name type="scientific">Phytophthora fragariae</name>
    <dbReference type="NCBI Taxonomy" id="53985"/>
    <lineage>
        <taxon>Eukaryota</taxon>
        <taxon>Sar</taxon>
        <taxon>Stramenopiles</taxon>
        <taxon>Oomycota</taxon>
        <taxon>Peronosporomycetes</taxon>
        <taxon>Peronosporales</taxon>
        <taxon>Peronosporaceae</taxon>
        <taxon>Phytophthora</taxon>
    </lineage>
</organism>
<evidence type="ECO:0000313" key="2">
    <source>
        <dbReference type="EMBL" id="KAE9185497.1"/>
    </source>
</evidence>
<keyword evidence="1" id="KW-0472">Membrane</keyword>
<dbReference type="EMBL" id="QXGE01002406">
    <property type="protein sequence ID" value="KAE9282162.1"/>
    <property type="molecule type" value="Genomic_DNA"/>
</dbReference>
<sequence length="111" mass="12896">MSAISLQYVLEVRRLMYLTEFLVLIYYVGVFIPLIFSIYMAAMYYLPNRLYYAQLATLTKEELYLALKNIMFNCSLKLLALILLCSILQCKLRFSAIRQLAFSSALCHGWG</sequence>
<keyword evidence="1" id="KW-1133">Transmembrane helix</keyword>
<comment type="caution">
    <text evidence="3">The sequence shown here is derived from an EMBL/GenBank/DDBJ whole genome shotgun (WGS) entry which is preliminary data.</text>
</comment>
<dbReference type="EMBL" id="QXGC01002486">
    <property type="protein sequence ID" value="KAE9185497.1"/>
    <property type="molecule type" value="Genomic_DNA"/>
</dbReference>
<evidence type="ECO:0000313" key="3">
    <source>
        <dbReference type="EMBL" id="KAE9282162.1"/>
    </source>
</evidence>
<name>A0A6A4C172_9STRA</name>
<dbReference type="Proteomes" id="UP000437068">
    <property type="component" value="Unassembled WGS sequence"/>
</dbReference>